<organism evidence="12 13">
    <name type="scientific">Bacillus aerolatus</name>
    <dbReference type="NCBI Taxonomy" id="2653354"/>
    <lineage>
        <taxon>Bacteria</taxon>
        <taxon>Bacillati</taxon>
        <taxon>Bacillota</taxon>
        <taxon>Bacilli</taxon>
        <taxon>Bacillales</taxon>
        <taxon>Bacillaceae</taxon>
        <taxon>Bacillus</taxon>
    </lineage>
</organism>
<keyword evidence="13" id="KW-1185">Reference proteome</keyword>
<dbReference type="RefSeq" id="WP_152153143.1">
    <property type="nucleotide sequence ID" value="NZ_WEIO01000009.1"/>
</dbReference>
<evidence type="ECO:0000256" key="7">
    <source>
        <dbReference type="ARBA" id="ARBA00022989"/>
    </source>
</evidence>
<gene>
    <name evidence="12" type="ORF">F9802_14355</name>
</gene>
<dbReference type="PANTHER" id="PTHR43394:SF1">
    <property type="entry name" value="ATP-BINDING CASSETTE SUB-FAMILY B MEMBER 10, MITOCHONDRIAL"/>
    <property type="match status" value="1"/>
</dbReference>
<keyword evidence="3" id="KW-1003">Cell membrane</keyword>
<evidence type="ECO:0000259" key="10">
    <source>
        <dbReference type="PROSITE" id="PS50893"/>
    </source>
</evidence>
<dbReference type="Proteomes" id="UP000429595">
    <property type="component" value="Unassembled WGS sequence"/>
</dbReference>
<dbReference type="PANTHER" id="PTHR43394">
    <property type="entry name" value="ATP-DEPENDENT PERMEASE MDL1, MITOCHONDRIAL"/>
    <property type="match status" value="1"/>
</dbReference>
<dbReference type="SMART" id="SM00382">
    <property type="entry name" value="AAA"/>
    <property type="match status" value="1"/>
</dbReference>
<keyword evidence="8 9" id="KW-0472">Membrane</keyword>
<dbReference type="PROSITE" id="PS50929">
    <property type="entry name" value="ABC_TM1F"/>
    <property type="match status" value="1"/>
</dbReference>
<dbReference type="InterPro" id="IPR011527">
    <property type="entry name" value="ABC1_TM_dom"/>
</dbReference>
<dbReference type="SUPFAM" id="SSF52540">
    <property type="entry name" value="P-loop containing nucleoside triphosphate hydrolases"/>
    <property type="match status" value="1"/>
</dbReference>
<dbReference type="InterPro" id="IPR027417">
    <property type="entry name" value="P-loop_NTPase"/>
</dbReference>
<keyword evidence="4 9" id="KW-0812">Transmembrane</keyword>
<dbReference type="FunFam" id="3.40.50.300:FF:000221">
    <property type="entry name" value="Multidrug ABC transporter ATP-binding protein"/>
    <property type="match status" value="1"/>
</dbReference>
<feature type="transmembrane region" description="Helical" evidence="9">
    <location>
        <begin position="14"/>
        <end position="35"/>
    </location>
</feature>
<accession>A0A6I1FMT1</accession>
<comment type="caution">
    <text evidence="12">The sequence shown here is derived from an EMBL/GenBank/DDBJ whole genome shotgun (WGS) entry which is preliminary data.</text>
</comment>
<dbReference type="InterPro" id="IPR003593">
    <property type="entry name" value="AAA+_ATPase"/>
</dbReference>
<dbReference type="InterPro" id="IPR017871">
    <property type="entry name" value="ABC_transporter-like_CS"/>
</dbReference>
<dbReference type="PROSITE" id="PS50893">
    <property type="entry name" value="ABC_TRANSPORTER_2"/>
    <property type="match status" value="1"/>
</dbReference>
<evidence type="ECO:0000256" key="6">
    <source>
        <dbReference type="ARBA" id="ARBA00022840"/>
    </source>
</evidence>
<dbReference type="Pfam" id="PF00005">
    <property type="entry name" value="ABC_tran"/>
    <property type="match status" value="1"/>
</dbReference>
<evidence type="ECO:0000259" key="11">
    <source>
        <dbReference type="PROSITE" id="PS50929"/>
    </source>
</evidence>
<feature type="transmembrane region" description="Helical" evidence="9">
    <location>
        <begin position="157"/>
        <end position="174"/>
    </location>
</feature>
<dbReference type="CDD" id="cd18548">
    <property type="entry name" value="ABC_6TM_Tm287_like"/>
    <property type="match status" value="1"/>
</dbReference>
<dbReference type="Pfam" id="PF00664">
    <property type="entry name" value="ABC_membrane"/>
    <property type="match status" value="1"/>
</dbReference>
<dbReference type="InterPro" id="IPR036640">
    <property type="entry name" value="ABC1_TM_sf"/>
</dbReference>
<feature type="transmembrane region" description="Helical" evidence="9">
    <location>
        <begin position="55"/>
        <end position="76"/>
    </location>
</feature>
<protein>
    <submittedName>
        <fullName evidence="12">ATP-binding cassette domain-containing protein</fullName>
    </submittedName>
</protein>
<sequence>MGAVLSYLKPYKNYMAFAWLLMLVELAVELMHPLFMAKIIDEGIVQQDMGAVYKWGAFMLGTSLLAFAAGIINSFVAAHVGQNFGFDLREKMIDKVQSFSFASYSRFAASSLITRMTNDVTQLQNAVFMSLRIMLRAPLMVIFGTVMALFVHAKLTIILIITIPLMLFFLLKMMKKSSSLFRSVQQRLDGVNNVMQENLIGIRIIKAFLRWKYEGSRFQQANERLMAQTIRVLRVVETTTSVLLVVMNSSLIVILWFGFAEFSNGTATAGEIVAVINYATRIISSLSIFTFILMAFSRGRASSQRIGELLEEPEEQADQRWKGAAFQAGSGEISFEGVSFSFPGSKVPVLDGVTLGIQPGKTAAVLGATGSGKSTLFYLIPRLYEPDKGVIRIDGQDISTIQPASLREQIGFVPQEAHLFTGTVRENIAWGKEDATMEEIMEAARRAQIHETIDELPEKYDTMIGQKGVNLSGGQKQRLSIARALIRKPLILLLDDSTSALDVKTEESLLSALREESCTTIIITQKISTALQADQIILLEDGRIAAAGSHEELENCNDLYRRILASQYGKGGMPYAKASH</sequence>
<dbReference type="GO" id="GO:0016887">
    <property type="term" value="F:ATP hydrolysis activity"/>
    <property type="evidence" value="ECO:0007669"/>
    <property type="project" value="InterPro"/>
</dbReference>
<evidence type="ECO:0000313" key="13">
    <source>
        <dbReference type="Proteomes" id="UP000429595"/>
    </source>
</evidence>
<name>A0A6I1FMT1_9BACI</name>
<proteinExistence type="predicted"/>
<dbReference type="GO" id="GO:0005524">
    <property type="term" value="F:ATP binding"/>
    <property type="evidence" value="ECO:0007669"/>
    <property type="project" value="UniProtKB-KW"/>
</dbReference>
<evidence type="ECO:0000256" key="2">
    <source>
        <dbReference type="ARBA" id="ARBA00022448"/>
    </source>
</evidence>
<keyword evidence="2" id="KW-0813">Transport</keyword>
<evidence type="ECO:0000256" key="1">
    <source>
        <dbReference type="ARBA" id="ARBA00004651"/>
    </source>
</evidence>
<evidence type="ECO:0000256" key="8">
    <source>
        <dbReference type="ARBA" id="ARBA00023136"/>
    </source>
</evidence>
<evidence type="ECO:0000256" key="9">
    <source>
        <dbReference type="SAM" id="Phobius"/>
    </source>
</evidence>
<dbReference type="AlphaFoldDB" id="A0A6I1FMT1"/>
<comment type="subcellular location">
    <subcellularLocation>
        <location evidence="1">Cell membrane</location>
        <topology evidence="1">Multi-pass membrane protein</topology>
    </subcellularLocation>
</comment>
<keyword evidence="7 9" id="KW-1133">Transmembrane helix</keyword>
<evidence type="ECO:0000256" key="5">
    <source>
        <dbReference type="ARBA" id="ARBA00022741"/>
    </source>
</evidence>
<dbReference type="Gene3D" id="3.40.50.300">
    <property type="entry name" value="P-loop containing nucleotide triphosphate hydrolases"/>
    <property type="match status" value="1"/>
</dbReference>
<reference evidence="12 13" key="1">
    <citation type="submission" date="2019-10" db="EMBL/GenBank/DDBJ databases">
        <title>Bacillus aerolatum sp. nov., isolated from bioaerosol of sport playgrounds.</title>
        <authorList>
            <person name="Chen P."/>
            <person name="Zhang G."/>
        </authorList>
    </citation>
    <scope>NUCLEOTIDE SEQUENCE [LARGE SCALE GENOMIC DNA]</scope>
    <source>
        <strain evidence="12 13">CX253</strain>
    </source>
</reference>
<dbReference type="PROSITE" id="PS00211">
    <property type="entry name" value="ABC_TRANSPORTER_1"/>
    <property type="match status" value="1"/>
</dbReference>
<feature type="transmembrane region" description="Helical" evidence="9">
    <location>
        <begin position="272"/>
        <end position="296"/>
    </location>
</feature>
<dbReference type="GO" id="GO:0005886">
    <property type="term" value="C:plasma membrane"/>
    <property type="evidence" value="ECO:0007669"/>
    <property type="project" value="UniProtKB-SubCell"/>
</dbReference>
<feature type="domain" description="ABC transmembrane type-1" evidence="11">
    <location>
        <begin position="20"/>
        <end position="298"/>
    </location>
</feature>
<evidence type="ECO:0000256" key="3">
    <source>
        <dbReference type="ARBA" id="ARBA00022475"/>
    </source>
</evidence>
<dbReference type="InterPro" id="IPR039421">
    <property type="entry name" value="Type_1_exporter"/>
</dbReference>
<dbReference type="Gene3D" id="1.20.1560.10">
    <property type="entry name" value="ABC transporter type 1, transmembrane domain"/>
    <property type="match status" value="1"/>
</dbReference>
<evidence type="ECO:0000313" key="12">
    <source>
        <dbReference type="EMBL" id="KAB7705283.1"/>
    </source>
</evidence>
<keyword evidence="5" id="KW-0547">Nucleotide-binding</keyword>
<dbReference type="GO" id="GO:0015421">
    <property type="term" value="F:ABC-type oligopeptide transporter activity"/>
    <property type="evidence" value="ECO:0007669"/>
    <property type="project" value="TreeGrafter"/>
</dbReference>
<dbReference type="InterPro" id="IPR003439">
    <property type="entry name" value="ABC_transporter-like_ATP-bd"/>
</dbReference>
<keyword evidence="6 12" id="KW-0067">ATP-binding</keyword>
<dbReference type="EMBL" id="WEIO01000009">
    <property type="protein sequence ID" value="KAB7705283.1"/>
    <property type="molecule type" value="Genomic_DNA"/>
</dbReference>
<evidence type="ECO:0000256" key="4">
    <source>
        <dbReference type="ARBA" id="ARBA00022692"/>
    </source>
</evidence>
<dbReference type="SUPFAM" id="SSF90123">
    <property type="entry name" value="ABC transporter transmembrane region"/>
    <property type="match status" value="1"/>
</dbReference>
<feature type="transmembrane region" description="Helical" evidence="9">
    <location>
        <begin position="241"/>
        <end position="260"/>
    </location>
</feature>
<feature type="domain" description="ABC transporter" evidence="10">
    <location>
        <begin position="333"/>
        <end position="566"/>
    </location>
</feature>